<dbReference type="Pfam" id="PF09130">
    <property type="entry name" value="DUF1932"/>
    <property type="match status" value="1"/>
</dbReference>
<dbReference type="SUPFAM" id="SSF51735">
    <property type="entry name" value="NAD(P)-binding Rossmann-fold domains"/>
    <property type="match status" value="1"/>
</dbReference>
<evidence type="ECO:0000313" key="4">
    <source>
        <dbReference type="Proteomes" id="UP001156641"/>
    </source>
</evidence>
<name>A0ABQ6A6J0_9PROT</name>
<keyword evidence="4" id="KW-1185">Reference proteome</keyword>
<accession>A0ABQ6A6J0</accession>
<protein>
    <submittedName>
        <fullName evidence="3">Dehydrogenase</fullName>
    </submittedName>
</protein>
<evidence type="ECO:0000259" key="1">
    <source>
        <dbReference type="Pfam" id="PF03446"/>
    </source>
</evidence>
<dbReference type="InterPro" id="IPR036291">
    <property type="entry name" value="NAD(P)-bd_dom_sf"/>
</dbReference>
<evidence type="ECO:0000313" key="3">
    <source>
        <dbReference type="EMBL" id="GLR66157.1"/>
    </source>
</evidence>
<dbReference type="EMBL" id="BSOS01000012">
    <property type="protein sequence ID" value="GLR66157.1"/>
    <property type="molecule type" value="Genomic_DNA"/>
</dbReference>
<dbReference type="InterPro" id="IPR006115">
    <property type="entry name" value="6PGDH_NADP-bd"/>
</dbReference>
<dbReference type="Pfam" id="PF03446">
    <property type="entry name" value="NAD_binding_2"/>
    <property type="match status" value="1"/>
</dbReference>
<dbReference type="InterPro" id="IPR008927">
    <property type="entry name" value="6-PGluconate_DH-like_C_sf"/>
</dbReference>
<reference evidence="4" key="1">
    <citation type="journal article" date="2019" name="Int. J. Syst. Evol. Microbiol.">
        <title>The Global Catalogue of Microorganisms (GCM) 10K type strain sequencing project: providing services to taxonomists for standard genome sequencing and annotation.</title>
        <authorList>
            <consortium name="The Broad Institute Genomics Platform"/>
            <consortium name="The Broad Institute Genome Sequencing Center for Infectious Disease"/>
            <person name="Wu L."/>
            <person name="Ma J."/>
        </authorList>
    </citation>
    <scope>NUCLEOTIDE SEQUENCE [LARGE SCALE GENOMIC DNA]</scope>
    <source>
        <strain evidence="4">NBRC 112502</strain>
    </source>
</reference>
<dbReference type="RefSeq" id="WP_284256818.1">
    <property type="nucleotide sequence ID" value="NZ_BSOS01000012.1"/>
</dbReference>
<dbReference type="PANTHER" id="PTHR43580:SF2">
    <property type="entry name" value="CYTOKINE-LIKE NUCLEAR FACTOR N-PAC"/>
    <property type="match status" value="1"/>
</dbReference>
<feature type="domain" description="6-phosphogluconate dehydrogenase NADP-binding" evidence="1">
    <location>
        <begin position="6"/>
        <end position="153"/>
    </location>
</feature>
<dbReference type="Gene3D" id="1.10.1040.10">
    <property type="entry name" value="N-(1-d-carboxylethyl)-l-norvaline Dehydrogenase, domain 2"/>
    <property type="match status" value="1"/>
</dbReference>
<dbReference type="InterPro" id="IPR013328">
    <property type="entry name" value="6PGD_dom2"/>
</dbReference>
<evidence type="ECO:0000259" key="2">
    <source>
        <dbReference type="Pfam" id="PF09130"/>
    </source>
</evidence>
<sequence>MSGAIKICLLGLGEVGRTLAEDLARYRLTAWDLRFADAQSAPSHARQERGLPASRDAIEAVEDADIVISAVTAAQDREAARSVAPGLREGAFFMDLNSASPGLKGAVAELVGAAGGRYVEAVVMSPIANKRIASPVLLGGPHAQVFLPVAQALGFSGASVFFDEVGPASATKMCRSVIIKGLEALLTESLLAARYYGVEAPVLESLSDFFPGQDWRALARLLISRGLLHGTRRAEEMREAAATVAEAGIEPLMSEACARRQDWSARYATALQYENLEEMLDAIRTEAATAHKETVTC</sequence>
<dbReference type="InterPro" id="IPR051265">
    <property type="entry name" value="HIBADH-related_NP60_sf"/>
</dbReference>
<dbReference type="Gene3D" id="3.40.50.720">
    <property type="entry name" value="NAD(P)-binding Rossmann-like Domain"/>
    <property type="match status" value="1"/>
</dbReference>
<dbReference type="Proteomes" id="UP001156641">
    <property type="component" value="Unassembled WGS sequence"/>
</dbReference>
<dbReference type="PANTHER" id="PTHR43580">
    <property type="entry name" value="OXIDOREDUCTASE GLYR1-RELATED"/>
    <property type="match status" value="1"/>
</dbReference>
<organism evidence="3 4">
    <name type="scientific">Acidocella aquatica</name>
    <dbReference type="NCBI Taxonomy" id="1922313"/>
    <lineage>
        <taxon>Bacteria</taxon>
        <taxon>Pseudomonadati</taxon>
        <taxon>Pseudomonadota</taxon>
        <taxon>Alphaproteobacteria</taxon>
        <taxon>Acetobacterales</taxon>
        <taxon>Acidocellaceae</taxon>
        <taxon>Acidocella</taxon>
    </lineage>
</organism>
<gene>
    <name evidence="3" type="ORF">GCM10010909_08360</name>
</gene>
<feature type="domain" description="Phosphogluconate dehydrogenase NAD-binding putative C-terminal" evidence="2">
    <location>
        <begin position="193"/>
        <end position="262"/>
    </location>
</feature>
<dbReference type="InterPro" id="IPR015814">
    <property type="entry name" value="Pgluconate_DH_NAD-bd_C"/>
</dbReference>
<proteinExistence type="predicted"/>
<comment type="caution">
    <text evidence="3">The sequence shown here is derived from an EMBL/GenBank/DDBJ whole genome shotgun (WGS) entry which is preliminary data.</text>
</comment>
<dbReference type="SUPFAM" id="SSF48179">
    <property type="entry name" value="6-phosphogluconate dehydrogenase C-terminal domain-like"/>
    <property type="match status" value="1"/>
</dbReference>